<dbReference type="STRING" id="1156395.DBT_0808"/>
<proteinExistence type="inferred from homology"/>
<keyword evidence="2" id="KW-0328">Glycosyltransferase</keyword>
<sequence>MKQIAFTVPKPFQNNRLFDIDAARDRSLERFVLLKKILESHGLRCTTFDACSITAIDILVILDIHLHLRQIFKAIKYNPSIKLIYIATEPPLIYCLHDNNILGAMPFDRVLYWNDDYVKQYAIGVKCNIGQPIISQNTIPNIPFNKKKFLVAIYSNKLIKHKMGLYEERLTAFDFFYHKPEEFDLYGRGWENSKRPSVLASYKGKCICKKDVLKNYKFALCYENSRYPYYITEKIFDCFAAGTVPIYLGAPNIQNFIPKSCFIDLRDFKDYDELYHYLISMKESVYNSYLQAVKDFIQSPIYHQFTSQGFAELVSNQIFTLLNEPKHSRSLSYYLHAFSKIVLSNPVLFLKNFRSCRQFLIDLIISWKSI</sequence>
<dbReference type="Pfam" id="PF00852">
    <property type="entry name" value="Glyco_transf_10"/>
    <property type="match status" value="1"/>
</dbReference>
<comment type="similarity">
    <text evidence="1">Belongs to the glycosyltransferase 10 family.</text>
</comment>
<dbReference type="Proteomes" id="UP000093080">
    <property type="component" value="Unassembled WGS sequence"/>
</dbReference>
<name>A0A1B9F7M0_9BACT</name>
<feature type="domain" description="Fucosyltransferase C-terminal" evidence="4">
    <location>
        <begin position="147"/>
        <end position="296"/>
    </location>
</feature>
<dbReference type="GO" id="GO:0046920">
    <property type="term" value="F:alpha-(1-&gt;3)-fucosyltransferase activity"/>
    <property type="evidence" value="ECO:0007669"/>
    <property type="project" value="TreeGrafter"/>
</dbReference>
<evidence type="ECO:0000313" key="6">
    <source>
        <dbReference type="Proteomes" id="UP000093080"/>
    </source>
</evidence>
<evidence type="ECO:0000313" key="5">
    <source>
        <dbReference type="EMBL" id="OCC15883.1"/>
    </source>
</evidence>
<dbReference type="EMBL" id="MAGO01000003">
    <property type="protein sequence ID" value="OCC15883.1"/>
    <property type="molecule type" value="Genomic_DNA"/>
</dbReference>
<evidence type="ECO:0000256" key="3">
    <source>
        <dbReference type="ARBA" id="ARBA00022679"/>
    </source>
</evidence>
<dbReference type="InterPro" id="IPR038577">
    <property type="entry name" value="GT10-like_C_sf"/>
</dbReference>
<dbReference type="InterPro" id="IPR055270">
    <property type="entry name" value="Glyco_tran_10_C"/>
</dbReference>
<dbReference type="Gene3D" id="3.40.50.11660">
    <property type="entry name" value="Glycosyl transferase family 10, C-terminal domain"/>
    <property type="match status" value="1"/>
</dbReference>
<dbReference type="GO" id="GO:0016020">
    <property type="term" value="C:membrane"/>
    <property type="evidence" value="ECO:0007669"/>
    <property type="project" value="InterPro"/>
</dbReference>
<keyword evidence="3" id="KW-0808">Transferase</keyword>
<organism evidence="5 6">
    <name type="scientific">Dissulfuribacter thermophilus</name>
    <dbReference type="NCBI Taxonomy" id="1156395"/>
    <lineage>
        <taxon>Bacteria</taxon>
        <taxon>Pseudomonadati</taxon>
        <taxon>Thermodesulfobacteriota</taxon>
        <taxon>Dissulfuribacteria</taxon>
        <taxon>Dissulfuribacterales</taxon>
        <taxon>Dissulfuribacteraceae</taxon>
        <taxon>Dissulfuribacter</taxon>
    </lineage>
</organism>
<keyword evidence="6" id="KW-1185">Reference proteome</keyword>
<dbReference type="AlphaFoldDB" id="A0A1B9F7M0"/>
<dbReference type="PANTHER" id="PTHR11929">
    <property type="entry name" value="ALPHA- 1,3 -FUCOSYLTRANSFERASE"/>
    <property type="match status" value="1"/>
</dbReference>
<comment type="caution">
    <text evidence="5">The sequence shown here is derived from an EMBL/GenBank/DDBJ whole genome shotgun (WGS) entry which is preliminary data.</text>
</comment>
<evidence type="ECO:0000256" key="2">
    <source>
        <dbReference type="ARBA" id="ARBA00022676"/>
    </source>
</evidence>
<evidence type="ECO:0000259" key="4">
    <source>
        <dbReference type="Pfam" id="PF00852"/>
    </source>
</evidence>
<protein>
    <recommendedName>
        <fullName evidence="4">Fucosyltransferase C-terminal domain-containing protein</fullName>
    </recommendedName>
</protein>
<dbReference type="InterPro" id="IPR001503">
    <property type="entry name" value="Glyco_trans_10"/>
</dbReference>
<reference evidence="5 6" key="1">
    <citation type="submission" date="2016-06" db="EMBL/GenBank/DDBJ databases">
        <title>Respiratory ammonification of nitrate coupled to the oxidation of elemental sulfur in deep-sea autotrophic thermophilic bacteria.</title>
        <authorList>
            <person name="Slobodkina G.B."/>
            <person name="Mardanov A.V."/>
            <person name="Ravin N.V."/>
            <person name="Frolova A.A."/>
            <person name="Viryasiv M.B."/>
            <person name="Chernyh N.A."/>
            <person name="Bonch-Osmolovskaya E.A."/>
            <person name="Slobodkin A.I."/>
        </authorList>
    </citation>
    <scope>NUCLEOTIDE SEQUENCE [LARGE SCALE GENOMIC DNA]</scope>
    <source>
        <strain evidence="5 6">S69</strain>
    </source>
</reference>
<gene>
    <name evidence="5" type="ORF">DBT_0808</name>
</gene>
<dbReference type="SUPFAM" id="SSF53756">
    <property type="entry name" value="UDP-Glycosyltransferase/glycogen phosphorylase"/>
    <property type="match status" value="1"/>
</dbReference>
<dbReference type="RefSeq" id="WP_067616605.1">
    <property type="nucleotide sequence ID" value="NZ_MAGO01000003.1"/>
</dbReference>
<accession>A0A1B9F7M0</accession>
<evidence type="ECO:0000256" key="1">
    <source>
        <dbReference type="ARBA" id="ARBA00008919"/>
    </source>
</evidence>
<dbReference type="PANTHER" id="PTHR11929:SF226">
    <property type="entry name" value="ATP-DEPENDENT DNA HELICASE-RELATED"/>
    <property type="match status" value="1"/>
</dbReference>